<proteinExistence type="inferred from homology"/>
<evidence type="ECO:0000256" key="5">
    <source>
        <dbReference type="ARBA" id="ARBA00022989"/>
    </source>
</evidence>
<dbReference type="InterPro" id="IPR000326">
    <property type="entry name" value="PAP2/HPO"/>
</dbReference>
<comment type="similarity">
    <text evidence="7">Belongs to the type 2 lipid phosphate phosphatase family.</text>
</comment>
<dbReference type="SMART" id="SM00014">
    <property type="entry name" value="acidPPc"/>
    <property type="match status" value="1"/>
</dbReference>
<evidence type="ECO:0000256" key="8">
    <source>
        <dbReference type="SAM" id="MobiDB-lite"/>
    </source>
</evidence>
<organism evidence="11">
    <name type="scientific">Trypanosoma vivax (strain Y486)</name>
    <dbReference type="NCBI Taxonomy" id="1055687"/>
    <lineage>
        <taxon>Eukaryota</taxon>
        <taxon>Discoba</taxon>
        <taxon>Euglenozoa</taxon>
        <taxon>Kinetoplastea</taxon>
        <taxon>Metakinetoplastina</taxon>
        <taxon>Trypanosomatida</taxon>
        <taxon>Trypanosomatidae</taxon>
        <taxon>Trypanosoma</taxon>
        <taxon>Duttonella</taxon>
    </lineage>
</organism>
<keyword evidence="2 9" id="KW-0812">Transmembrane</keyword>
<name>G0U963_TRYVY</name>
<dbReference type="Pfam" id="PF01569">
    <property type="entry name" value="PAP2"/>
    <property type="match status" value="1"/>
</dbReference>
<keyword evidence="4" id="KW-0256">Endoplasmic reticulum</keyword>
<keyword evidence="6 9" id="KW-0472">Membrane</keyword>
<sequence>MSPQSHSSMAVPGPSSHKNGPGVQFKRWYESRYCGEDQLRLLTRLQQCLPSQQRLLTLYFSAWSWTGEAEFYTVFIASFIWAGITHGAYHMCTLMCVAQYITSMLKDSGCCGRPPSPPVEVRGRTRARLEYGFPSTHASLSVVFAYTLYMSLAATLPEFDFIWTLVCTALPLNVSFSRLYLGMHWPADVVSGWGVAAIVIASDMLFLQDWILGILTVEHASALHYILVLVVAHIFPLLHVTPFNMCPCYLDSLRLIGGTAGLTCALWLQKSVRGVETSRVTSDGTFDAAVCSLIAQRYILQLLFVIVIKETTSFVAIRVLRHFYLWVSTSMNVSAPQMLQNLWYMLSHTVRYANGIPCTPQNQETPQRAVNGYKTKNELAVDGLKQRAVLWLPRTHKHWWLWEEQRYLISYFVLAFFIVFVCPIKIAGLQ</sequence>
<evidence type="ECO:0000259" key="10">
    <source>
        <dbReference type="SMART" id="SM00014"/>
    </source>
</evidence>
<feature type="region of interest" description="Disordered" evidence="8">
    <location>
        <begin position="1"/>
        <end position="22"/>
    </location>
</feature>
<evidence type="ECO:0000256" key="2">
    <source>
        <dbReference type="ARBA" id="ARBA00022692"/>
    </source>
</evidence>
<keyword evidence="5 9" id="KW-1133">Transmembrane helix</keyword>
<dbReference type="AlphaFoldDB" id="G0U963"/>
<dbReference type="GO" id="GO:0005789">
    <property type="term" value="C:endoplasmic reticulum membrane"/>
    <property type="evidence" value="ECO:0007669"/>
    <property type="project" value="UniProtKB-SubCell"/>
</dbReference>
<comment type="subcellular location">
    <subcellularLocation>
        <location evidence="1">Endoplasmic reticulum membrane</location>
        <topology evidence="1">Multi-pass membrane protein</topology>
    </subcellularLocation>
</comment>
<dbReference type="InterPro" id="IPR036938">
    <property type="entry name" value="PAP2/HPO_sf"/>
</dbReference>
<dbReference type="GO" id="GO:0042392">
    <property type="term" value="F:sphingosine-1-phosphate phosphatase activity"/>
    <property type="evidence" value="ECO:0007669"/>
    <property type="project" value="TreeGrafter"/>
</dbReference>
<keyword evidence="3" id="KW-0378">Hydrolase</keyword>
<accession>G0U963</accession>
<feature type="transmembrane region" description="Helical" evidence="9">
    <location>
        <begin position="407"/>
        <end position="427"/>
    </location>
</feature>
<protein>
    <recommendedName>
        <fullName evidence="10">Phosphatidic acid phosphatase type 2/haloperoxidase domain-containing protein</fullName>
    </recommendedName>
</protein>
<evidence type="ECO:0000256" key="1">
    <source>
        <dbReference type="ARBA" id="ARBA00004477"/>
    </source>
</evidence>
<dbReference type="PANTHER" id="PTHR14969">
    <property type="entry name" value="SPHINGOSINE-1-PHOSPHATE PHOSPHOHYDROLASE"/>
    <property type="match status" value="1"/>
</dbReference>
<dbReference type="Gene3D" id="1.20.144.10">
    <property type="entry name" value="Phosphatidic acid phosphatase type 2/haloperoxidase"/>
    <property type="match status" value="1"/>
</dbReference>
<feature type="transmembrane region" description="Helical" evidence="9">
    <location>
        <begin position="131"/>
        <end position="149"/>
    </location>
</feature>
<reference evidence="11" key="1">
    <citation type="journal article" date="2012" name="Proc. Natl. Acad. Sci. U.S.A.">
        <title>Antigenic diversity is generated by distinct evolutionary mechanisms in African trypanosome species.</title>
        <authorList>
            <person name="Jackson A.P."/>
            <person name="Berry A."/>
            <person name="Aslett M."/>
            <person name="Allison H.C."/>
            <person name="Burton P."/>
            <person name="Vavrova-Anderson J."/>
            <person name="Brown R."/>
            <person name="Browne H."/>
            <person name="Corton N."/>
            <person name="Hauser H."/>
            <person name="Gamble J."/>
            <person name="Gilderthorp R."/>
            <person name="Marcello L."/>
            <person name="McQuillan J."/>
            <person name="Otto T.D."/>
            <person name="Quail M.A."/>
            <person name="Sanders M.J."/>
            <person name="van Tonder A."/>
            <person name="Ginger M.L."/>
            <person name="Field M.C."/>
            <person name="Barry J.D."/>
            <person name="Hertz-Fowler C."/>
            <person name="Berriman M."/>
        </authorList>
    </citation>
    <scope>NUCLEOTIDE SEQUENCE</scope>
    <source>
        <strain evidence="11">Y486</strain>
    </source>
</reference>
<feature type="transmembrane region" description="Helical" evidence="9">
    <location>
        <begin position="161"/>
        <end position="181"/>
    </location>
</feature>
<evidence type="ECO:0000313" key="11">
    <source>
        <dbReference type="EMBL" id="CCC54147.1"/>
    </source>
</evidence>
<dbReference type="SUPFAM" id="SSF48317">
    <property type="entry name" value="Acid phosphatase/Vanadium-dependent haloperoxidase"/>
    <property type="match status" value="1"/>
</dbReference>
<feature type="transmembrane region" description="Helical" evidence="9">
    <location>
        <begin position="193"/>
        <end position="216"/>
    </location>
</feature>
<dbReference type="PANTHER" id="PTHR14969:SF28">
    <property type="entry name" value="DIHYDROSPHINGOSINE 1-PHOSPHATE PHOSPHATASE LCB3-RELATED"/>
    <property type="match status" value="1"/>
</dbReference>
<dbReference type="VEuPathDB" id="TriTrypDB:TvY486_1116310"/>
<gene>
    <name evidence="11" type="ORF">TVY486_1116310</name>
</gene>
<feature type="transmembrane region" description="Helical" evidence="9">
    <location>
        <begin position="222"/>
        <end position="240"/>
    </location>
</feature>
<evidence type="ECO:0000256" key="6">
    <source>
        <dbReference type="ARBA" id="ARBA00023136"/>
    </source>
</evidence>
<evidence type="ECO:0000256" key="7">
    <source>
        <dbReference type="ARBA" id="ARBA00038324"/>
    </source>
</evidence>
<evidence type="ECO:0000256" key="4">
    <source>
        <dbReference type="ARBA" id="ARBA00022824"/>
    </source>
</evidence>
<feature type="domain" description="Phosphatidic acid phosphatase type 2/haloperoxidase" evidence="10">
    <location>
        <begin position="88"/>
        <end position="204"/>
    </location>
</feature>
<dbReference type="EMBL" id="HE573027">
    <property type="protein sequence ID" value="CCC54147.1"/>
    <property type="molecule type" value="Genomic_DNA"/>
</dbReference>
<evidence type="ECO:0000256" key="3">
    <source>
        <dbReference type="ARBA" id="ARBA00022801"/>
    </source>
</evidence>
<evidence type="ECO:0000256" key="9">
    <source>
        <dbReference type="SAM" id="Phobius"/>
    </source>
</evidence>